<keyword evidence="2" id="KW-0812">Transmembrane</keyword>
<dbReference type="Pfam" id="PF03779">
    <property type="entry name" value="SPW"/>
    <property type="match status" value="1"/>
</dbReference>
<evidence type="ECO:0000313" key="5">
    <source>
        <dbReference type="Proteomes" id="UP001501729"/>
    </source>
</evidence>
<feature type="transmembrane region" description="Helical" evidence="2">
    <location>
        <begin position="116"/>
        <end position="136"/>
    </location>
</feature>
<keyword evidence="5" id="KW-1185">Reference proteome</keyword>
<proteinExistence type="predicted"/>
<evidence type="ECO:0000256" key="1">
    <source>
        <dbReference type="SAM" id="MobiDB-lite"/>
    </source>
</evidence>
<dbReference type="InterPro" id="IPR036259">
    <property type="entry name" value="MFS_trans_sf"/>
</dbReference>
<feature type="domain" description="SPW repeat-containing integral membrane" evidence="3">
    <location>
        <begin position="30"/>
        <end position="132"/>
    </location>
</feature>
<evidence type="ECO:0000313" key="4">
    <source>
        <dbReference type="EMBL" id="GAA5051969.1"/>
    </source>
</evidence>
<protein>
    <recommendedName>
        <fullName evidence="3">SPW repeat-containing integral membrane domain-containing protein</fullName>
    </recommendedName>
</protein>
<keyword evidence="2" id="KW-1133">Transmembrane helix</keyword>
<reference evidence="4 5" key="1">
    <citation type="journal article" date="2019" name="Int. J. Syst. Evol. Microbiol.">
        <title>The Global Catalogue of Microorganisms (GCM) 10K type strain sequencing project: providing services to taxonomists for standard genome sequencing and annotation.</title>
        <authorList>
            <consortium name="The Broad Institute Genomics Platform"/>
            <consortium name="The Broad Institute Genome Sequencing Center for Infectious Disease"/>
            <person name="Wu L."/>
            <person name="Ma J."/>
        </authorList>
    </citation>
    <scope>NUCLEOTIDE SEQUENCE [LARGE SCALE GENOMIC DNA]</scope>
    <source>
        <strain evidence="4 5">JCM 17504</strain>
    </source>
</reference>
<evidence type="ECO:0000256" key="2">
    <source>
        <dbReference type="SAM" id="Phobius"/>
    </source>
</evidence>
<feature type="transmembrane region" description="Helical" evidence="2">
    <location>
        <begin position="83"/>
        <end position="104"/>
    </location>
</feature>
<organism evidence="4 5">
    <name type="scientific">Haladaptatus pallidirubidus</name>
    <dbReference type="NCBI Taxonomy" id="1008152"/>
    <lineage>
        <taxon>Archaea</taxon>
        <taxon>Methanobacteriati</taxon>
        <taxon>Methanobacteriota</taxon>
        <taxon>Stenosarchaea group</taxon>
        <taxon>Halobacteria</taxon>
        <taxon>Halobacteriales</taxon>
        <taxon>Haladaptataceae</taxon>
        <taxon>Haladaptatus</taxon>
    </lineage>
</organism>
<gene>
    <name evidence="4" type="ORF">GCM10025751_27710</name>
</gene>
<comment type="caution">
    <text evidence="4">The sequence shown here is derived from an EMBL/GenBank/DDBJ whole genome shotgun (WGS) entry which is preliminary data.</text>
</comment>
<sequence>MSNHDTDREQMHNQDRHAPNPDERGKGLSALIALLGLWLILQAFLFELAATQVWNDVLVGAFLAAIGVYNYSRQSNKQLGSMGAAIVATILGLWLIIAPFVLGIDAGATETANDLGFWNDIIVGLLAFVLGAYSAYKIRDWRQDAQRPTA</sequence>
<feature type="transmembrane region" description="Helical" evidence="2">
    <location>
        <begin position="28"/>
        <end position="46"/>
    </location>
</feature>
<dbReference type="GeneID" id="68616410"/>
<feature type="region of interest" description="Disordered" evidence="1">
    <location>
        <begin position="1"/>
        <end position="23"/>
    </location>
</feature>
<dbReference type="EMBL" id="BAABKX010000010">
    <property type="protein sequence ID" value="GAA5051969.1"/>
    <property type="molecule type" value="Genomic_DNA"/>
</dbReference>
<dbReference type="SUPFAM" id="SSF103473">
    <property type="entry name" value="MFS general substrate transporter"/>
    <property type="match status" value="1"/>
</dbReference>
<accession>A0AAV3UIL1</accession>
<evidence type="ECO:0000259" key="3">
    <source>
        <dbReference type="Pfam" id="PF03779"/>
    </source>
</evidence>
<feature type="transmembrane region" description="Helical" evidence="2">
    <location>
        <begin position="52"/>
        <end position="71"/>
    </location>
</feature>
<dbReference type="AlphaFoldDB" id="A0AAV3UIL1"/>
<name>A0AAV3UIL1_9EURY</name>
<dbReference type="InterPro" id="IPR005530">
    <property type="entry name" value="SPW"/>
</dbReference>
<keyword evidence="2" id="KW-0472">Membrane</keyword>
<dbReference type="Proteomes" id="UP001501729">
    <property type="component" value="Unassembled WGS sequence"/>
</dbReference>
<dbReference type="RefSeq" id="WP_227778050.1">
    <property type="nucleotide sequence ID" value="NZ_BAABKX010000010.1"/>
</dbReference>